<evidence type="ECO:0000313" key="2">
    <source>
        <dbReference type="Proteomes" id="UP000828390"/>
    </source>
</evidence>
<keyword evidence="2" id="KW-1185">Reference proteome</keyword>
<reference evidence="1" key="1">
    <citation type="journal article" date="2019" name="bioRxiv">
        <title>The Genome of the Zebra Mussel, Dreissena polymorpha: A Resource for Invasive Species Research.</title>
        <authorList>
            <person name="McCartney M.A."/>
            <person name="Auch B."/>
            <person name="Kono T."/>
            <person name="Mallez S."/>
            <person name="Zhang Y."/>
            <person name="Obille A."/>
            <person name="Becker A."/>
            <person name="Abrahante J.E."/>
            <person name="Garbe J."/>
            <person name="Badalamenti J.P."/>
            <person name="Herman A."/>
            <person name="Mangelson H."/>
            <person name="Liachko I."/>
            <person name="Sullivan S."/>
            <person name="Sone E.D."/>
            <person name="Koren S."/>
            <person name="Silverstein K.A.T."/>
            <person name="Beckman K.B."/>
            <person name="Gohl D.M."/>
        </authorList>
    </citation>
    <scope>NUCLEOTIDE SEQUENCE</scope>
    <source>
        <strain evidence="1">Duluth1</strain>
        <tissue evidence="1">Whole animal</tissue>
    </source>
</reference>
<reference evidence="1" key="2">
    <citation type="submission" date="2020-11" db="EMBL/GenBank/DDBJ databases">
        <authorList>
            <person name="McCartney M.A."/>
            <person name="Auch B."/>
            <person name="Kono T."/>
            <person name="Mallez S."/>
            <person name="Becker A."/>
            <person name="Gohl D.M."/>
            <person name="Silverstein K.A.T."/>
            <person name="Koren S."/>
            <person name="Bechman K.B."/>
            <person name="Herman A."/>
            <person name="Abrahante J.E."/>
            <person name="Garbe J."/>
        </authorList>
    </citation>
    <scope>NUCLEOTIDE SEQUENCE</scope>
    <source>
        <strain evidence="1">Duluth1</strain>
        <tissue evidence="1">Whole animal</tissue>
    </source>
</reference>
<organism evidence="1 2">
    <name type="scientific">Dreissena polymorpha</name>
    <name type="common">Zebra mussel</name>
    <name type="synonym">Mytilus polymorpha</name>
    <dbReference type="NCBI Taxonomy" id="45954"/>
    <lineage>
        <taxon>Eukaryota</taxon>
        <taxon>Metazoa</taxon>
        <taxon>Spiralia</taxon>
        <taxon>Lophotrochozoa</taxon>
        <taxon>Mollusca</taxon>
        <taxon>Bivalvia</taxon>
        <taxon>Autobranchia</taxon>
        <taxon>Heteroconchia</taxon>
        <taxon>Euheterodonta</taxon>
        <taxon>Imparidentia</taxon>
        <taxon>Neoheterodontei</taxon>
        <taxon>Myida</taxon>
        <taxon>Dreissenoidea</taxon>
        <taxon>Dreissenidae</taxon>
        <taxon>Dreissena</taxon>
    </lineage>
</organism>
<protein>
    <submittedName>
        <fullName evidence="1">Uncharacterized protein</fullName>
    </submittedName>
</protein>
<dbReference type="Proteomes" id="UP000828390">
    <property type="component" value="Unassembled WGS sequence"/>
</dbReference>
<proteinExistence type="predicted"/>
<name>A0A9D4IJC6_DREPO</name>
<accession>A0A9D4IJC6</accession>
<gene>
    <name evidence="1" type="ORF">DPMN_175209</name>
</gene>
<sequence length="82" mass="9158">MHNNYGEDFSDTLLILDGTKLKLERQSSLHSQSNCYSDYKSATTLKGFFGMSKGADNSFRPFVCQYGLVLSAGQVPQWSVIK</sequence>
<evidence type="ECO:0000313" key="1">
    <source>
        <dbReference type="EMBL" id="KAH3773838.1"/>
    </source>
</evidence>
<comment type="caution">
    <text evidence="1">The sequence shown here is derived from an EMBL/GenBank/DDBJ whole genome shotgun (WGS) entry which is preliminary data.</text>
</comment>
<dbReference type="AlphaFoldDB" id="A0A9D4IJC6"/>
<dbReference type="EMBL" id="JAIWYP010000009">
    <property type="protein sequence ID" value="KAH3773838.1"/>
    <property type="molecule type" value="Genomic_DNA"/>
</dbReference>